<dbReference type="GO" id="GO:0004563">
    <property type="term" value="F:beta-N-acetylhexosaminidase activity"/>
    <property type="evidence" value="ECO:0007669"/>
    <property type="project" value="UniProtKB-EC"/>
</dbReference>
<evidence type="ECO:0000313" key="8">
    <source>
        <dbReference type="EMBL" id="TKC00963.1"/>
    </source>
</evidence>
<dbReference type="InterPro" id="IPR050226">
    <property type="entry name" value="NagZ_Beta-hexosaminidase"/>
</dbReference>
<dbReference type="InterPro" id="IPR001764">
    <property type="entry name" value="Glyco_hydro_3_N"/>
</dbReference>
<dbReference type="PANTHER" id="PTHR30480">
    <property type="entry name" value="BETA-HEXOSAMINIDASE-RELATED"/>
    <property type="match status" value="1"/>
</dbReference>
<dbReference type="Gene3D" id="3.20.20.300">
    <property type="entry name" value="Glycoside hydrolase, family 3, N-terminal domain"/>
    <property type="match status" value="1"/>
</dbReference>
<accession>A0A4U1C689</accession>
<dbReference type="InterPro" id="IPR036962">
    <property type="entry name" value="Glyco_hydro_3_N_sf"/>
</dbReference>
<keyword evidence="4 8" id="KW-0378">Hydrolase</keyword>
<dbReference type="Proteomes" id="UP000308181">
    <property type="component" value="Unassembled WGS sequence"/>
</dbReference>
<gene>
    <name evidence="8" type="ORF">FA046_04600</name>
</gene>
<dbReference type="Pfam" id="PF00933">
    <property type="entry name" value="Glyco_hydro_3"/>
    <property type="match status" value="1"/>
</dbReference>
<organism evidence="8 9">
    <name type="scientific">Pedobacter cryophilus</name>
    <dbReference type="NCBI Taxonomy" id="2571271"/>
    <lineage>
        <taxon>Bacteria</taxon>
        <taxon>Pseudomonadati</taxon>
        <taxon>Bacteroidota</taxon>
        <taxon>Sphingobacteriia</taxon>
        <taxon>Sphingobacteriales</taxon>
        <taxon>Sphingobacteriaceae</taxon>
        <taxon>Pedobacter</taxon>
    </lineage>
</organism>
<feature type="signal peptide" evidence="6">
    <location>
        <begin position="1"/>
        <end position="21"/>
    </location>
</feature>
<keyword evidence="6" id="KW-0732">Signal</keyword>
<evidence type="ECO:0000256" key="3">
    <source>
        <dbReference type="ARBA" id="ARBA00012663"/>
    </source>
</evidence>
<dbReference type="PRINTS" id="PR00133">
    <property type="entry name" value="GLHYDRLASE3"/>
</dbReference>
<evidence type="ECO:0000259" key="7">
    <source>
        <dbReference type="Pfam" id="PF00933"/>
    </source>
</evidence>
<dbReference type="SUPFAM" id="SSF51445">
    <property type="entry name" value="(Trans)glycosidases"/>
    <property type="match status" value="1"/>
</dbReference>
<keyword evidence="9" id="KW-1185">Reference proteome</keyword>
<evidence type="ECO:0000256" key="4">
    <source>
        <dbReference type="ARBA" id="ARBA00022801"/>
    </source>
</evidence>
<sequence>MKKFLFIIAFLSTICVVTTQAQTVTPYIETIQNPNRWVDSVYKHMTRNAKIAQLFMVRAHSNLGKKYADSVGNVIRKEHLGGVVFFQGGPIRQAIISNQYQSFSKIPLMVAMDAEWGLGMRLDSTISYPYQMTLGAIQDNSLLYKMGVEVAKDFKRLGMQINFAPVMDVNNNPKNPVINFRSFGENKYNVAQKGISYMKGMQDAGIFTTAKHFPGHGDTDVDSHYDLPQLNFSPARLDSLEMYPFKEAFKEGLSGIMVAHMNIPALDNTPNIPSTLSKPIVTDILKKDLGFKGLVFSDAMGMKGVVKFFPKGEADVMGIIAGNDVLELSENSGRAIKLIRKAIHQKRIKWTDINQRVKRILEAKYWMGLHQIIPVDTTNLIQDLNQPVAQQLKQELTDAAVTVLKGTELFPLRNDFVRKTAILSIGPKSVTNFSSAIKKAHPEATIFIVSKDISSNDLNAVQTELQKYDQVVMAIHDTRLRPAGTLDYNNALKLFISQTAKLNTISVVFANPYTVAGLSGIEQSKSLIMGYQNSPEMENSASKVVLGTLKANGKLPVTINGFFKYGDGVQMK</sequence>
<dbReference type="GO" id="GO:0005975">
    <property type="term" value="P:carbohydrate metabolic process"/>
    <property type="evidence" value="ECO:0007669"/>
    <property type="project" value="InterPro"/>
</dbReference>
<dbReference type="PANTHER" id="PTHR30480:SF13">
    <property type="entry name" value="BETA-HEXOSAMINIDASE"/>
    <property type="match status" value="1"/>
</dbReference>
<name>A0A4U1C689_9SPHI</name>
<comment type="catalytic activity">
    <reaction evidence="1">
        <text>Hydrolysis of terminal non-reducing N-acetyl-D-hexosamine residues in N-acetyl-beta-D-hexosaminides.</text>
        <dbReference type="EC" id="3.2.1.52"/>
    </reaction>
</comment>
<dbReference type="InterPro" id="IPR019800">
    <property type="entry name" value="Glyco_hydro_3_AS"/>
</dbReference>
<protein>
    <recommendedName>
        <fullName evidence="3">beta-N-acetylhexosaminidase</fullName>
        <ecNumber evidence="3">3.2.1.52</ecNumber>
    </recommendedName>
</protein>
<feature type="domain" description="Glycoside hydrolase family 3 N-terminal" evidence="7">
    <location>
        <begin position="49"/>
        <end position="362"/>
    </location>
</feature>
<dbReference type="PROSITE" id="PS00775">
    <property type="entry name" value="GLYCOSYL_HYDROL_F3"/>
    <property type="match status" value="1"/>
</dbReference>
<dbReference type="RefSeq" id="WP_136825168.1">
    <property type="nucleotide sequence ID" value="NZ_SWBP01000001.1"/>
</dbReference>
<dbReference type="GO" id="GO:0009254">
    <property type="term" value="P:peptidoglycan turnover"/>
    <property type="evidence" value="ECO:0007669"/>
    <property type="project" value="TreeGrafter"/>
</dbReference>
<dbReference type="AlphaFoldDB" id="A0A4U1C689"/>
<comment type="similarity">
    <text evidence="2">Belongs to the glycosyl hydrolase 3 family.</text>
</comment>
<reference evidence="8 9" key="1">
    <citation type="submission" date="2019-04" db="EMBL/GenBank/DDBJ databases">
        <title>Pedobacter sp. AR-3-17 sp. nov., isolated from Arctic soil.</title>
        <authorList>
            <person name="Dahal R.H."/>
            <person name="Kim D.-U."/>
        </authorList>
    </citation>
    <scope>NUCLEOTIDE SEQUENCE [LARGE SCALE GENOMIC DNA]</scope>
    <source>
        <strain evidence="8 9">AR-3-17</strain>
    </source>
</reference>
<evidence type="ECO:0000256" key="2">
    <source>
        <dbReference type="ARBA" id="ARBA00005336"/>
    </source>
</evidence>
<dbReference type="OrthoDB" id="9805821at2"/>
<evidence type="ECO:0000256" key="1">
    <source>
        <dbReference type="ARBA" id="ARBA00001231"/>
    </source>
</evidence>
<dbReference type="EMBL" id="SWBP01000001">
    <property type="protein sequence ID" value="TKC00963.1"/>
    <property type="molecule type" value="Genomic_DNA"/>
</dbReference>
<dbReference type="InterPro" id="IPR036881">
    <property type="entry name" value="Glyco_hydro_3_C_sf"/>
</dbReference>
<evidence type="ECO:0000256" key="5">
    <source>
        <dbReference type="ARBA" id="ARBA00023295"/>
    </source>
</evidence>
<feature type="chain" id="PRO_5020839266" description="beta-N-acetylhexosaminidase" evidence="6">
    <location>
        <begin position="22"/>
        <end position="572"/>
    </location>
</feature>
<proteinExistence type="inferred from homology"/>
<dbReference type="InterPro" id="IPR017853">
    <property type="entry name" value="GH"/>
</dbReference>
<dbReference type="Gene3D" id="3.40.50.1700">
    <property type="entry name" value="Glycoside hydrolase family 3 C-terminal domain"/>
    <property type="match status" value="1"/>
</dbReference>
<evidence type="ECO:0000313" key="9">
    <source>
        <dbReference type="Proteomes" id="UP000308181"/>
    </source>
</evidence>
<keyword evidence="5" id="KW-0326">Glycosidase</keyword>
<dbReference type="EC" id="3.2.1.52" evidence="3"/>
<comment type="caution">
    <text evidence="8">The sequence shown here is derived from an EMBL/GenBank/DDBJ whole genome shotgun (WGS) entry which is preliminary data.</text>
</comment>
<evidence type="ECO:0000256" key="6">
    <source>
        <dbReference type="SAM" id="SignalP"/>
    </source>
</evidence>